<organism evidence="1 2">
    <name type="scientific">Segatella buccae ATCC 33574</name>
    <dbReference type="NCBI Taxonomy" id="873513"/>
    <lineage>
        <taxon>Bacteria</taxon>
        <taxon>Pseudomonadati</taxon>
        <taxon>Bacteroidota</taxon>
        <taxon>Bacteroidia</taxon>
        <taxon>Bacteroidales</taxon>
        <taxon>Prevotellaceae</taxon>
        <taxon>Segatella</taxon>
    </lineage>
</organism>
<sequence>MPAHTIWEIVYSHKCFRHPLPTIRSYRPVRAGIKHRPYTPDKPFAFLNL</sequence>
<accession>E6K353</accession>
<gene>
    <name evidence="1" type="ORF">HMPREF6485_0038</name>
</gene>
<name>E6K353_9BACT</name>
<proteinExistence type="predicted"/>
<comment type="caution">
    <text evidence="1">The sequence shown here is derived from an EMBL/GenBank/DDBJ whole genome shotgun (WGS) entry which is preliminary data.</text>
</comment>
<evidence type="ECO:0000313" key="2">
    <source>
        <dbReference type="Proteomes" id="UP000003112"/>
    </source>
</evidence>
<dbReference type="EMBL" id="AEPD01000005">
    <property type="protein sequence ID" value="EFU31936.1"/>
    <property type="molecule type" value="Genomic_DNA"/>
</dbReference>
<protein>
    <submittedName>
        <fullName evidence="1">Uncharacterized protein</fullName>
    </submittedName>
</protein>
<dbReference type="STRING" id="873513.HMPREF6485_0038"/>
<reference evidence="1 2" key="1">
    <citation type="submission" date="2010-10" db="EMBL/GenBank/DDBJ databases">
        <authorList>
            <person name="Muzny D."/>
            <person name="Qin X."/>
            <person name="Deng J."/>
            <person name="Jiang H."/>
            <person name="Liu Y."/>
            <person name="Qu J."/>
            <person name="Song X.-Z."/>
            <person name="Zhang L."/>
            <person name="Thornton R."/>
            <person name="Coyle M."/>
            <person name="Francisco L."/>
            <person name="Jackson L."/>
            <person name="Javaid M."/>
            <person name="Korchina V."/>
            <person name="Kovar C."/>
            <person name="Mata R."/>
            <person name="Mathew T."/>
            <person name="Ngo R."/>
            <person name="Nguyen L."/>
            <person name="Nguyen N."/>
            <person name="Okwuonu G."/>
            <person name="Ongeri F."/>
            <person name="Pham C."/>
            <person name="Simmons D."/>
            <person name="Wilczek-Boney K."/>
            <person name="Hale W."/>
            <person name="Jakkamsetti A."/>
            <person name="Pham P."/>
            <person name="Ruth R."/>
            <person name="San Lucas F."/>
            <person name="Warren J."/>
            <person name="Zhang J."/>
            <person name="Zhao Z."/>
            <person name="Zhou C."/>
            <person name="Zhu D."/>
            <person name="Lee S."/>
            <person name="Bess C."/>
            <person name="Blankenburg K."/>
            <person name="Forbes L."/>
            <person name="Fu Q."/>
            <person name="Gubbala S."/>
            <person name="Hirani K."/>
            <person name="Jayaseelan J.C."/>
            <person name="Lara F."/>
            <person name="Munidasa M."/>
            <person name="Palculict T."/>
            <person name="Patil S."/>
            <person name="Pu L.-L."/>
            <person name="Saada N."/>
            <person name="Tang L."/>
            <person name="Weissenberger G."/>
            <person name="Zhu Y."/>
            <person name="Hemphill L."/>
            <person name="Shang Y."/>
            <person name="Youmans B."/>
            <person name="Ayvaz T."/>
            <person name="Ross M."/>
            <person name="Santibanez J."/>
            <person name="Aqrawi P."/>
            <person name="Gross S."/>
            <person name="Joshi V."/>
            <person name="Fowler G."/>
            <person name="Nazareth L."/>
            <person name="Reid J."/>
            <person name="Worley K."/>
            <person name="Petrosino J."/>
            <person name="Highlander S."/>
            <person name="Gibbs R."/>
        </authorList>
    </citation>
    <scope>NUCLEOTIDE SEQUENCE [LARGE SCALE GENOMIC DNA]</scope>
    <source>
        <strain evidence="1 2">ATCC 33574</strain>
    </source>
</reference>
<dbReference type="HOGENOM" id="CLU_3139087_0_0_10"/>
<keyword evidence="2" id="KW-1185">Reference proteome</keyword>
<dbReference type="Proteomes" id="UP000003112">
    <property type="component" value="Unassembled WGS sequence"/>
</dbReference>
<dbReference type="AlphaFoldDB" id="E6K353"/>
<evidence type="ECO:0000313" key="1">
    <source>
        <dbReference type="EMBL" id="EFU31936.1"/>
    </source>
</evidence>